<protein>
    <submittedName>
        <fullName evidence="1">Uncharacterized protein</fullName>
    </submittedName>
</protein>
<evidence type="ECO:0000313" key="2">
    <source>
        <dbReference type="Proteomes" id="UP000001542"/>
    </source>
</evidence>
<dbReference type="AlphaFoldDB" id="A2FIV8"/>
<keyword evidence="2" id="KW-1185">Reference proteome</keyword>
<dbReference type="Proteomes" id="UP000001542">
    <property type="component" value="Unassembled WGS sequence"/>
</dbReference>
<dbReference type="VEuPathDB" id="TrichDB:TVAG_078620"/>
<dbReference type="EMBL" id="DS113820">
    <property type="protein sequence ID" value="EAX95173.1"/>
    <property type="molecule type" value="Genomic_DNA"/>
</dbReference>
<dbReference type="InterPro" id="IPR011050">
    <property type="entry name" value="Pectin_lyase_fold/virulence"/>
</dbReference>
<dbReference type="InParanoid" id="A2FIV8"/>
<name>A2FIV8_TRIV3</name>
<evidence type="ECO:0000313" key="1">
    <source>
        <dbReference type="EMBL" id="EAX95173.1"/>
    </source>
</evidence>
<gene>
    <name evidence="1" type="ORF">TVAG_078620</name>
</gene>
<accession>A2FIV8</accession>
<sequence>MFFVYAFFAFSGTYTGDYNSIISDSSSSCIVQDAIFDNFDLRSNSQSLISIGSTSTTLRITTTTFFHIQCSFQGDIYTKGPTTLEKTCATQMENTVTAAFLKHENTNIQMTYVSVTDSPSTSNKIIIDSKCNGNFQYVNVSDVYAPYASLNYLLPSQPIKYSELINSSQTNQALFVQTTNGKVDSCIFYKNNGPACFIEKITGSIISNSYFMDNKLDLLFISSTVTVTNCYFWDMSYSGSAFSVSMNVHTYGAGFPENFISNDPNWGKANYKCDYYTFQPPTWVNLPLLPLQSKLLSKLHFLHR</sequence>
<dbReference type="KEGG" id="tva:4752917"/>
<proteinExistence type="predicted"/>
<dbReference type="RefSeq" id="XP_001308103.1">
    <property type="nucleotide sequence ID" value="XM_001308102.1"/>
</dbReference>
<reference evidence="1" key="2">
    <citation type="journal article" date="2007" name="Science">
        <title>Draft genome sequence of the sexually transmitted pathogen Trichomonas vaginalis.</title>
        <authorList>
            <person name="Carlton J.M."/>
            <person name="Hirt R.P."/>
            <person name="Silva J.C."/>
            <person name="Delcher A.L."/>
            <person name="Schatz M."/>
            <person name="Zhao Q."/>
            <person name="Wortman J.R."/>
            <person name="Bidwell S.L."/>
            <person name="Alsmark U.C.M."/>
            <person name="Besteiro S."/>
            <person name="Sicheritz-Ponten T."/>
            <person name="Noel C.J."/>
            <person name="Dacks J.B."/>
            <person name="Foster P.G."/>
            <person name="Simillion C."/>
            <person name="Van de Peer Y."/>
            <person name="Miranda-Saavedra D."/>
            <person name="Barton G.J."/>
            <person name="Westrop G.D."/>
            <person name="Mueller S."/>
            <person name="Dessi D."/>
            <person name="Fiori P.L."/>
            <person name="Ren Q."/>
            <person name="Paulsen I."/>
            <person name="Zhang H."/>
            <person name="Bastida-Corcuera F.D."/>
            <person name="Simoes-Barbosa A."/>
            <person name="Brown M.T."/>
            <person name="Hayes R.D."/>
            <person name="Mukherjee M."/>
            <person name="Okumura C.Y."/>
            <person name="Schneider R."/>
            <person name="Smith A.J."/>
            <person name="Vanacova S."/>
            <person name="Villalvazo M."/>
            <person name="Haas B.J."/>
            <person name="Pertea M."/>
            <person name="Feldblyum T.V."/>
            <person name="Utterback T.R."/>
            <person name="Shu C.L."/>
            <person name="Osoegawa K."/>
            <person name="de Jong P.J."/>
            <person name="Hrdy I."/>
            <person name="Horvathova L."/>
            <person name="Zubacova Z."/>
            <person name="Dolezal P."/>
            <person name="Malik S.B."/>
            <person name="Logsdon J.M. Jr."/>
            <person name="Henze K."/>
            <person name="Gupta A."/>
            <person name="Wang C.C."/>
            <person name="Dunne R.L."/>
            <person name="Upcroft J.A."/>
            <person name="Upcroft P."/>
            <person name="White O."/>
            <person name="Salzberg S.L."/>
            <person name="Tang P."/>
            <person name="Chiu C.-H."/>
            <person name="Lee Y.-S."/>
            <person name="Embley T.M."/>
            <person name="Coombs G.H."/>
            <person name="Mottram J.C."/>
            <person name="Tachezy J."/>
            <person name="Fraser-Liggett C.M."/>
            <person name="Johnson P.J."/>
        </authorList>
    </citation>
    <scope>NUCLEOTIDE SEQUENCE [LARGE SCALE GENOMIC DNA]</scope>
    <source>
        <strain evidence="1">G3</strain>
    </source>
</reference>
<dbReference type="SUPFAM" id="SSF51126">
    <property type="entry name" value="Pectin lyase-like"/>
    <property type="match status" value="1"/>
</dbReference>
<reference evidence="1" key="1">
    <citation type="submission" date="2006-10" db="EMBL/GenBank/DDBJ databases">
        <authorList>
            <person name="Amadeo P."/>
            <person name="Zhao Q."/>
            <person name="Wortman J."/>
            <person name="Fraser-Liggett C."/>
            <person name="Carlton J."/>
        </authorList>
    </citation>
    <scope>NUCLEOTIDE SEQUENCE</scope>
    <source>
        <strain evidence="1">G3</strain>
    </source>
</reference>
<dbReference type="VEuPathDB" id="TrichDB:TVAGG3_0462260"/>
<organism evidence="1 2">
    <name type="scientific">Trichomonas vaginalis (strain ATCC PRA-98 / G3)</name>
    <dbReference type="NCBI Taxonomy" id="412133"/>
    <lineage>
        <taxon>Eukaryota</taxon>
        <taxon>Metamonada</taxon>
        <taxon>Parabasalia</taxon>
        <taxon>Trichomonadida</taxon>
        <taxon>Trichomonadidae</taxon>
        <taxon>Trichomonas</taxon>
    </lineage>
</organism>